<evidence type="ECO:0000313" key="2">
    <source>
        <dbReference type="EMBL" id="NBG65964.1"/>
    </source>
</evidence>
<keyword evidence="1" id="KW-0812">Transmembrane</keyword>
<comment type="caution">
    <text evidence="2">The sequence shown here is derived from an EMBL/GenBank/DDBJ whole genome shotgun (WGS) entry which is preliminary data.</text>
</comment>
<keyword evidence="1" id="KW-0472">Membrane</keyword>
<feature type="transmembrane region" description="Helical" evidence="1">
    <location>
        <begin position="210"/>
        <end position="229"/>
    </location>
</feature>
<keyword evidence="1" id="KW-1133">Transmembrane helix</keyword>
<accession>A0A6N9NJC5</accession>
<feature type="transmembrane region" description="Helical" evidence="1">
    <location>
        <begin position="185"/>
        <end position="204"/>
    </location>
</feature>
<feature type="transmembrane region" description="Helical" evidence="1">
    <location>
        <begin position="126"/>
        <end position="144"/>
    </location>
</feature>
<keyword evidence="3" id="KW-1185">Reference proteome</keyword>
<evidence type="ECO:0000313" key="3">
    <source>
        <dbReference type="Proteomes" id="UP000470771"/>
    </source>
</evidence>
<name>A0A6N9NJC5_9FLAO</name>
<evidence type="ECO:0000256" key="1">
    <source>
        <dbReference type="SAM" id="Phobius"/>
    </source>
</evidence>
<proteinExistence type="predicted"/>
<sequence length="231" mass="26277">MKIHIYRPYFLSFSFRNYKILDSTNKLIGLLGSQSEAVIDQAPSKINLKVDWYAGSYSFDETNDQEKYLICYFSEKTIVGILLNFRFKNLIKLKEVSKAEYEEAISTKGNSLSFYQGVEVSKLKSIVSRVLSGVELLAALLLFYQTDYSGNSQLLDLEFMRFIALLIAFGGVFGLIWNINKYLKIFTRVLVGVCFIGYAAWEIQQAGGNGTIFLIPIISLVSILALYLWKK</sequence>
<feature type="transmembrane region" description="Helical" evidence="1">
    <location>
        <begin position="159"/>
        <end position="178"/>
    </location>
</feature>
<organism evidence="2 3">
    <name type="scientific">Acidiluteibacter ferrifornacis</name>
    <dbReference type="NCBI Taxonomy" id="2692424"/>
    <lineage>
        <taxon>Bacteria</taxon>
        <taxon>Pseudomonadati</taxon>
        <taxon>Bacteroidota</taxon>
        <taxon>Flavobacteriia</taxon>
        <taxon>Flavobacteriales</taxon>
        <taxon>Cryomorphaceae</taxon>
        <taxon>Acidiluteibacter</taxon>
    </lineage>
</organism>
<dbReference type="RefSeq" id="WP_160632916.1">
    <property type="nucleotide sequence ID" value="NZ_WWNE01000006.1"/>
</dbReference>
<reference evidence="2 3" key="1">
    <citation type="submission" date="2019-12" db="EMBL/GenBank/DDBJ databases">
        <authorList>
            <person name="Zhao J."/>
        </authorList>
    </citation>
    <scope>NUCLEOTIDE SEQUENCE [LARGE SCALE GENOMIC DNA]</scope>
    <source>
        <strain evidence="2 3">S-15</strain>
    </source>
</reference>
<gene>
    <name evidence="2" type="ORF">GQN54_07515</name>
</gene>
<dbReference type="Proteomes" id="UP000470771">
    <property type="component" value="Unassembled WGS sequence"/>
</dbReference>
<protein>
    <submittedName>
        <fullName evidence="2">Uncharacterized protein</fullName>
    </submittedName>
</protein>
<dbReference type="AlphaFoldDB" id="A0A6N9NJC5"/>
<dbReference type="EMBL" id="WWNE01000006">
    <property type="protein sequence ID" value="NBG65964.1"/>
    <property type="molecule type" value="Genomic_DNA"/>
</dbReference>